<feature type="domain" description="Glycosyl hydrolase family 31 C-terminal" evidence="4">
    <location>
        <begin position="45"/>
        <end position="123"/>
    </location>
</feature>
<feature type="domain" description="Glycoside hydrolase family 31 TIM barrel" evidence="2">
    <location>
        <begin position="2"/>
        <end position="37"/>
    </location>
</feature>
<evidence type="ECO:0000259" key="3">
    <source>
        <dbReference type="Pfam" id="PF17137"/>
    </source>
</evidence>
<accession>X1P0T3</accession>
<feature type="non-terminal residue" evidence="5">
    <location>
        <position position="1"/>
    </location>
</feature>
<sequence>EKKNRDKEPWAFGKSVEATCRTALERRYRLLPYLYTLFREASVTGLPVARPVFFADPADPKLRREDSAFLLGSDLLIVPKLRPESNLIPNQPAGIWRMVSLVGENITKDANQPELKIRGGAIIPLGRVVKNTEQPSLNPLTLLVCLDENGLAKGTLYEDAGDGYGYLAGQYLLTSYTAKSDGNSVIVEIASQQGKMPRPKRNVIVELITDKGVIKAEGNETKQIVINM</sequence>
<dbReference type="SUPFAM" id="SSF51011">
    <property type="entry name" value="Glycosyl hydrolase domain"/>
    <property type="match status" value="1"/>
</dbReference>
<dbReference type="InterPro" id="IPR000322">
    <property type="entry name" value="Glyco_hydro_31_TIM"/>
</dbReference>
<dbReference type="GO" id="GO:0005975">
    <property type="term" value="P:carbohydrate metabolic process"/>
    <property type="evidence" value="ECO:0007669"/>
    <property type="project" value="InterPro"/>
</dbReference>
<dbReference type="Pfam" id="PF21365">
    <property type="entry name" value="Glyco_hydro_31_3rd"/>
    <property type="match status" value="1"/>
</dbReference>
<protein>
    <submittedName>
        <fullName evidence="5">Uncharacterized protein</fullName>
    </submittedName>
</protein>
<evidence type="ECO:0000259" key="4">
    <source>
        <dbReference type="Pfam" id="PF21365"/>
    </source>
</evidence>
<evidence type="ECO:0000256" key="1">
    <source>
        <dbReference type="ARBA" id="ARBA00007806"/>
    </source>
</evidence>
<dbReference type="GO" id="GO:0004553">
    <property type="term" value="F:hydrolase activity, hydrolyzing O-glycosyl compounds"/>
    <property type="evidence" value="ECO:0007669"/>
    <property type="project" value="InterPro"/>
</dbReference>
<comment type="similarity">
    <text evidence="1">Belongs to the glycosyl hydrolase 31 family.</text>
</comment>
<reference evidence="5" key="1">
    <citation type="journal article" date="2014" name="Front. Microbiol.">
        <title>High frequency of phylogenetically diverse reductive dehalogenase-homologous genes in deep subseafloor sedimentary metagenomes.</title>
        <authorList>
            <person name="Kawai M."/>
            <person name="Futagami T."/>
            <person name="Toyoda A."/>
            <person name="Takaki Y."/>
            <person name="Nishi S."/>
            <person name="Hori S."/>
            <person name="Arai W."/>
            <person name="Tsubouchi T."/>
            <person name="Morono Y."/>
            <person name="Uchiyama I."/>
            <person name="Ito T."/>
            <person name="Fujiyama A."/>
            <person name="Inagaki F."/>
            <person name="Takami H."/>
        </authorList>
    </citation>
    <scope>NUCLEOTIDE SEQUENCE</scope>
    <source>
        <strain evidence="5">Expedition CK06-06</strain>
    </source>
</reference>
<evidence type="ECO:0000259" key="2">
    <source>
        <dbReference type="Pfam" id="PF01055"/>
    </source>
</evidence>
<comment type="caution">
    <text evidence="5">The sequence shown here is derived from an EMBL/GenBank/DDBJ whole genome shotgun (WGS) entry which is preliminary data.</text>
</comment>
<dbReference type="InterPro" id="IPR013780">
    <property type="entry name" value="Glyco_hydro_b"/>
</dbReference>
<proteinExistence type="inferred from homology"/>
<dbReference type="EMBL" id="BARV01030822">
    <property type="protein sequence ID" value="GAI32650.1"/>
    <property type="molecule type" value="Genomic_DNA"/>
</dbReference>
<dbReference type="Pfam" id="PF01055">
    <property type="entry name" value="Glyco_hydro_31_2nd"/>
    <property type="match status" value="1"/>
</dbReference>
<dbReference type="InterPro" id="IPR048395">
    <property type="entry name" value="Glyco_hydro_31_C"/>
</dbReference>
<dbReference type="InterPro" id="IPR033403">
    <property type="entry name" value="DUF5110"/>
</dbReference>
<dbReference type="Gene3D" id="2.60.40.1180">
    <property type="entry name" value="Golgi alpha-mannosidase II"/>
    <property type="match status" value="1"/>
</dbReference>
<dbReference type="PANTHER" id="PTHR22762">
    <property type="entry name" value="ALPHA-GLUCOSIDASE"/>
    <property type="match status" value="1"/>
</dbReference>
<name>X1P0T3_9ZZZZ</name>
<dbReference type="SUPFAM" id="SSF51445">
    <property type="entry name" value="(Trans)glycosidases"/>
    <property type="match status" value="1"/>
</dbReference>
<dbReference type="AlphaFoldDB" id="X1P0T3"/>
<evidence type="ECO:0000313" key="5">
    <source>
        <dbReference type="EMBL" id="GAI32650.1"/>
    </source>
</evidence>
<dbReference type="Pfam" id="PF17137">
    <property type="entry name" value="DUF5110"/>
    <property type="match status" value="1"/>
</dbReference>
<organism evidence="5">
    <name type="scientific">marine sediment metagenome</name>
    <dbReference type="NCBI Taxonomy" id="412755"/>
    <lineage>
        <taxon>unclassified sequences</taxon>
        <taxon>metagenomes</taxon>
        <taxon>ecological metagenomes</taxon>
    </lineage>
</organism>
<gene>
    <name evidence="5" type="ORF">S06H3_48892</name>
</gene>
<dbReference type="Gene3D" id="3.20.20.80">
    <property type="entry name" value="Glycosidases"/>
    <property type="match status" value="1"/>
</dbReference>
<feature type="domain" description="DUF5110" evidence="3">
    <location>
        <begin position="139"/>
        <end position="209"/>
    </location>
</feature>
<dbReference type="InterPro" id="IPR017853">
    <property type="entry name" value="GH"/>
</dbReference>
<dbReference type="PANTHER" id="PTHR22762:SF120">
    <property type="entry name" value="HETEROGLYCAN GLUCOSIDASE 1"/>
    <property type="match status" value="1"/>
</dbReference>